<dbReference type="InterPro" id="IPR025420">
    <property type="entry name" value="DUF4143"/>
</dbReference>
<evidence type="ECO:0000313" key="3">
    <source>
        <dbReference type="Proteomes" id="UP000231252"/>
    </source>
</evidence>
<dbReference type="Pfam" id="PF13635">
    <property type="entry name" value="DUF4143"/>
    <property type="match status" value="1"/>
</dbReference>
<sequence length="314" mass="37005">IKGKSSQALAGRIFEFYLPPLSFSEFLTLNNVVINEPYPVYKENLIQELFNNRVELERYYLSNKLNLTKWAKEYLFYGQFPETQRMQEQEQKNLYIKESVVEKIVQDLIIYYKVDKTREFEDLTNHLIKICANELEVNNIASEIGLTRETVTKYIDYLMQGYLFDLVYKYHRSGIRRGKMIKKVYNTSANLAVAVNSYNYTDLDLFPQVFGHIAENVVFNKLKELGGDIFIWKKGAKDVDFLFKQKNFLTPIEVKFGNRIEKKDLEGILYYLKTVQAFKAIVVTKDTFEIRSFQDTNLMFIPYSLFLTIKKDAI</sequence>
<dbReference type="AlphaFoldDB" id="A0A2H0XCX5"/>
<name>A0A2H0XCX5_UNCKA</name>
<accession>A0A2H0XCX5</accession>
<evidence type="ECO:0000313" key="2">
    <source>
        <dbReference type="EMBL" id="PIS22742.1"/>
    </source>
</evidence>
<dbReference type="EMBL" id="PEYU01000005">
    <property type="protein sequence ID" value="PIS22742.1"/>
    <property type="molecule type" value="Genomic_DNA"/>
</dbReference>
<reference evidence="3" key="1">
    <citation type="submission" date="2017-09" db="EMBL/GenBank/DDBJ databases">
        <title>Depth-based differentiation of microbial function through sediment-hosted aquifers and enrichment of novel symbionts in the deep terrestrial subsurface.</title>
        <authorList>
            <person name="Probst A.J."/>
            <person name="Ladd B."/>
            <person name="Jarett J.K."/>
            <person name="Geller-Mcgrath D.E."/>
            <person name="Sieber C.M.K."/>
            <person name="Emerson J.B."/>
            <person name="Anantharaman K."/>
            <person name="Thomas B.C."/>
            <person name="Malmstrom R."/>
            <person name="Stieglmeier M."/>
            <person name="Klingl A."/>
            <person name="Woyke T."/>
            <person name="Ryan C.M."/>
            <person name="Banfield J.F."/>
        </authorList>
    </citation>
    <scope>NUCLEOTIDE SEQUENCE [LARGE SCALE GENOMIC DNA]</scope>
</reference>
<feature type="non-terminal residue" evidence="2">
    <location>
        <position position="1"/>
    </location>
</feature>
<dbReference type="Proteomes" id="UP000231252">
    <property type="component" value="Unassembled WGS sequence"/>
</dbReference>
<proteinExistence type="predicted"/>
<dbReference type="PANTHER" id="PTHR33295:SF8">
    <property type="entry name" value="AAA+ ATPASE DOMAIN-CONTAINING PROTEIN"/>
    <property type="match status" value="1"/>
</dbReference>
<feature type="domain" description="DUF4143" evidence="1">
    <location>
        <begin position="107"/>
        <end position="256"/>
    </location>
</feature>
<evidence type="ECO:0000259" key="1">
    <source>
        <dbReference type="Pfam" id="PF13635"/>
    </source>
</evidence>
<comment type="caution">
    <text evidence="2">The sequence shown here is derived from an EMBL/GenBank/DDBJ whole genome shotgun (WGS) entry which is preliminary data.</text>
</comment>
<gene>
    <name evidence="2" type="ORF">COT50_00300</name>
</gene>
<organism evidence="2 3">
    <name type="scientific">candidate division WWE3 bacterium CG08_land_8_20_14_0_20_41_10</name>
    <dbReference type="NCBI Taxonomy" id="1975085"/>
    <lineage>
        <taxon>Bacteria</taxon>
        <taxon>Katanobacteria</taxon>
    </lineage>
</organism>
<protein>
    <recommendedName>
        <fullName evidence="1">DUF4143 domain-containing protein</fullName>
    </recommendedName>
</protein>
<dbReference type="PANTHER" id="PTHR33295">
    <property type="entry name" value="ATPASE"/>
    <property type="match status" value="1"/>
</dbReference>